<dbReference type="PANTHER" id="PTHR15854">
    <property type="entry name" value="THAP4 PROTEIN"/>
    <property type="match status" value="1"/>
</dbReference>
<dbReference type="InterPro" id="IPR014878">
    <property type="entry name" value="THAP4-like_heme-bd"/>
</dbReference>
<accession>A0ABP4VUX1</accession>
<proteinExistence type="inferred from homology"/>
<keyword evidence="1" id="KW-0408">Iron</keyword>
<dbReference type="CDD" id="cd07828">
    <property type="entry name" value="lipocalin_heme-bd-THAP4-like"/>
    <property type="match status" value="1"/>
</dbReference>
<comment type="caution">
    <text evidence="3">The sequence shown here is derived from an EMBL/GenBank/DDBJ whole genome shotgun (WGS) entry which is preliminary data.</text>
</comment>
<feature type="binding site" description="axial binding residue" evidence="1">
    <location>
        <position position="155"/>
    </location>
    <ligand>
        <name>heme b</name>
        <dbReference type="ChEBI" id="CHEBI:60344"/>
    </ligand>
    <ligandPart>
        <name>Fe</name>
        <dbReference type="ChEBI" id="CHEBI:18248"/>
    </ligandPart>
</feature>
<feature type="domain" description="THAP4-like heme-binding" evidence="2">
    <location>
        <begin position="13"/>
        <end position="162"/>
    </location>
</feature>
<comment type="similarity">
    <text evidence="1">Belongs to the nitrobindin family.</text>
</comment>
<protein>
    <recommendedName>
        <fullName evidence="1">Peroxynitrite isomerase</fullName>
        <ecNumber evidence="1">5.99.-.-</ecNumber>
    </recommendedName>
    <alternativeName>
        <fullName evidence="1">Ferric nitrobindin</fullName>
        <shortName evidence="1">Nb(III)</shortName>
    </alternativeName>
</protein>
<keyword evidence="1" id="KW-0413">Isomerase</keyword>
<comment type="pathway">
    <text evidence="1">Nitrogen metabolism.</text>
</comment>
<dbReference type="Pfam" id="PF08768">
    <property type="entry name" value="THAP4_heme-bd"/>
    <property type="match status" value="1"/>
</dbReference>
<sequence length="163" mass="18222">MAFEIPGDLHPSLVPVAWLLGTWHGNGRGEYPTIEPYSFEQELVFAHDTRPFLHYFSRAWTTDDQGNRTGPGALETGFLRPTDDGIEMVLAHPSGHAEVWYGATDGPRLQLATDLVARTASATEYTAGQRLYGLVESRLMYAYDMAAEGHEMQSHLWGQLERV</sequence>
<comment type="catalytic activity">
    <reaction evidence="1">
        <text>peroxynitrite = nitrate</text>
        <dbReference type="Rhea" id="RHEA:63116"/>
        <dbReference type="ChEBI" id="CHEBI:17632"/>
        <dbReference type="ChEBI" id="CHEBI:25941"/>
    </reaction>
</comment>
<comment type="caution">
    <text evidence="1">Lacks conserved residue(s) required for the propagation of feature annotation.</text>
</comment>
<dbReference type="InterPro" id="IPR022939">
    <property type="entry name" value="Nb(III)_bact/plant"/>
</dbReference>
<dbReference type="EMBL" id="BAAAME010000003">
    <property type="protein sequence ID" value="GAA1735793.1"/>
    <property type="molecule type" value="Genomic_DNA"/>
</dbReference>
<evidence type="ECO:0000313" key="4">
    <source>
        <dbReference type="Proteomes" id="UP001501057"/>
    </source>
</evidence>
<dbReference type="InterPro" id="IPR045165">
    <property type="entry name" value="Nitrobindin"/>
</dbReference>
<comment type="domain">
    <text evidence="1">Forms a 10-stranded antiparallel beta-barrel structure able to accommodate a hydrophobic ligand in its interior. In fact, this fold hosts the heme group, which is located in a wide surface cleft.</text>
</comment>
<comment type="function">
    <text evidence="1">Heme-binding protein able to scavenge peroxynitrite and to protect free L-tyrosine against peroxynitrite-mediated nitration, by acting as a peroxynitrite isomerase that converts peroxynitrite to nitrate. Therefore, this protein likely plays a role in peroxynitrite sensing and in the detoxification of reactive nitrogen and oxygen species (RNS and ROS, respectively). Is able to bind nitric oxide (NO) in vitro, but may act as a sensor of peroxynitrite levels in vivo.</text>
</comment>
<dbReference type="Proteomes" id="UP001501057">
    <property type="component" value="Unassembled WGS sequence"/>
</dbReference>
<dbReference type="PANTHER" id="PTHR15854:SF4">
    <property type="entry name" value="PEROXYNITRITE ISOMERASE THAP4"/>
    <property type="match status" value="1"/>
</dbReference>
<keyword evidence="1" id="KW-0349">Heme</keyword>
<reference evidence="4" key="1">
    <citation type="journal article" date="2019" name="Int. J. Syst. Evol. Microbiol.">
        <title>The Global Catalogue of Microorganisms (GCM) 10K type strain sequencing project: providing services to taxonomists for standard genome sequencing and annotation.</title>
        <authorList>
            <consortium name="The Broad Institute Genomics Platform"/>
            <consortium name="The Broad Institute Genome Sequencing Center for Infectious Disease"/>
            <person name="Wu L."/>
            <person name="Ma J."/>
        </authorList>
    </citation>
    <scope>NUCLEOTIDE SEQUENCE [LARGE SCALE GENOMIC DNA]</scope>
    <source>
        <strain evidence="4">JCM 13518</strain>
    </source>
</reference>
<organism evidence="3 4">
    <name type="scientific">Aeromicrobium alkaliterrae</name>
    <dbReference type="NCBI Taxonomy" id="302168"/>
    <lineage>
        <taxon>Bacteria</taxon>
        <taxon>Bacillati</taxon>
        <taxon>Actinomycetota</taxon>
        <taxon>Actinomycetes</taxon>
        <taxon>Propionibacteriales</taxon>
        <taxon>Nocardioidaceae</taxon>
        <taxon>Aeromicrobium</taxon>
    </lineage>
</organism>
<evidence type="ECO:0000313" key="3">
    <source>
        <dbReference type="EMBL" id="GAA1735793.1"/>
    </source>
</evidence>
<dbReference type="EC" id="5.99.-.-" evidence="1"/>
<dbReference type="RefSeq" id="WP_344199585.1">
    <property type="nucleotide sequence ID" value="NZ_BAAAME010000003.1"/>
</dbReference>
<evidence type="ECO:0000256" key="1">
    <source>
        <dbReference type="HAMAP-Rule" id="MF_01297"/>
    </source>
</evidence>
<keyword evidence="4" id="KW-1185">Reference proteome</keyword>
<gene>
    <name evidence="3" type="ORF">GCM10009710_15280</name>
</gene>
<dbReference type="SUPFAM" id="SSF50814">
    <property type="entry name" value="Lipocalins"/>
    <property type="match status" value="1"/>
</dbReference>
<feature type="binding site" evidence="1">
    <location>
        <position position="33"/>
    </location>
    <ligand>
        <name>heme b</name>
        <dbReference type="ChEBI" id="CHEBI:60344"/>
    </ligand>
</feature>
<name>A0ABP4VUX1_9ACTN</name>
<feature type="short sequence motif" description="GXWXGXG" evidence="1">
    <location>
        <begin position="21"/>
        <end position="27"/>
    </location>
</feature>
<dbReference type="HAMAP" id="MF_01297">
    <property type="entry name" value="nitrobindin"/>
    <property type="match status" value="1"/>
</dbReference>
<evidence type="ECO:0000259" key="2">
    <source>
        <dbReference type="Pfam" id="PF08768"/>
    </source>
</evidence>
<keyword evidence="1" id="KW-0479">Metal-binding</keyword>
<dbReference type="InterPro" id="IPR012674">
    <property type="entry name" value="Calycin"/>
</dbReference>
<dbReference type="Gene3D" id="2.40.128.20">
    <property type="match status" value="1"/>
</dbReference>
<comment type="cofactor">
    <cofactor evidence="1">
        <name>heme b</name>
        <dbReference type="ChEBI" id="CHEBI:60344"/>
    </cofactor>
    <text evidence="1">Binds 1 heme b group per subunit, that coordinates a highly solvent-exposed Fe(III) atom.</text>
</comment>